<evidence type="ECO:0000256" key="4">
    <source>
        <dbReference type="SAM" id="MobiDB-lite"/>
    </source>
</evidence>
<dbReference type="GO" id="GO:0030544">
    <property type="term" value="F:Hsp70 protein binding"/>
    <property type="evidence" value="ECO:0007669"/>
    <property type="project" value="InterPro"/>
</dbReference>
<dbReference type="SUPFAM" id="SSF46689">
    <property type="entry name" value="Homeodomain-like"/>
    <property type="match status" value="2"/>
</dbReference>
<feature type="compositionally biased region" description="Low complexity" evidence="4">
    <location>
        <begin position="569"/>
        <end position="592"/>
    </location>
</feature>
<dbReference type="InterPro" id="IPR036869">
    <property type="entry name" value="J_dom_sf"/>
</dbReference>
<comment type="subcellular location">
    <subcellularLocation>
        <location evidence="1">Cytoplasm</location>
    </subcellularLocation>
</comment>
<feature type="region of interest" description="Disordered" evidence="4">
    <location>
        <begin position="550"/>
        <end position="597"/>
    </location>
</feature>
<dbReference type="InterPro" id="IPR042569">
    <property type="entry name" value="RAC_head_sf"/>
</dbReference>
<dbReference type="InterPro" id="IPR018253">
    <property type="entry name" value="DnaJ_domain_CS"/>
</dbReference>
<feature type="domain" description="Myb-like" evidence="6">
    <location>
        <begin position="471"/>
        <end position="522"/>
    </location>
</feature>
<dbReference type="PROSITE" id="PS50090">
    <property type="entry name" value="MYB_LIKE"/>
    <property type="match status" value="2"/>
</dbReference>
<dbReference type="PANTHER" id="PTHR43999:SF1">
    <property type="entry name" value="DNAJ HOMOLOG SUBFAMILY C MEMBER 2"/>
    <property type="match status" value="1"/>
</dbReference>
<proteinExistence type="predicted"/>
<dbReference type="InterPro" id="IPR054076">
    <property type="entry name" value="ZUO1-like_ZHD"/>
</dbReference>
<organism evidence="7 8">
    <name type="scientific">Syncephalis pseudoplumigaleata</name>
    <dbReference type="NCBI Taxonomy" id="1712513"/>
    <lineage>
        <taxon>Eukaryota</taxon>
        <taxon>Fungi</taxon>
        <taxon>Fungi incertae sedis</taxon>
        <taxon>Zoopagomycota</taxon>
        <taxon>Zoopagomycotina</taxon>
        <taxon>Zoopagomycetes</taxon>
        <taxon>Zoopagales</taxon>
        <taxon>Piptocephalidaceae</taxon>
        <taxon>Syncephalis</taxon>
    </lineage>
</organism>
<dbReference type="InterPro" id="IPR032003">
    <property type="entry name" value="RAC_head"/>
</dbReference>
<dbReference type="SMART" id="SM00717">
    <property type="entry name" value="SANT"/>
    <property type="match status" value="2"/>
</dbReference>
<dbReference type="InterPro" id="IPR044634">
    <property type="entry name" value="Zuotin/DnaJC2"/>
</dbReference>
<feature type="compositionally biased region" description="Basic and acidic residues" evidence="4">
    <location>
        <begin position="550"/>
        <end position="566"/>
    </location>
</feature>
<dbReference type="Gene3D" id="1.10.8.840">
    <property type="entry name" value="Ribosome-associated complex head domain"/>
    <property type="match status" value="1"/>
</dbReference>
<dbReference type="Proteomes" id="UP000278143">
    <property type="component" value="Unassembled WGS sequence"/>
</dbReference>
<feature type="domain" description="J" evidence="5">
    <location>
        <begin position="108"/>
        <end position="186"/>
    </location>
</feature>
<feature type="domain" description="Myb-like" evidence="6">
    <location>
        <begin position="586"/>
        <end position="643"/>
    </location>
</feature>
<dbReference type="Gene3D" id="1.10.10.60">
    <property type="entry name" value="Homeodomain-like"/>
    <property type="match status" value="2"/>
</dbReference>
<reference evidence="8" key="1">
    <citation type="journal article" date="2018" name="Nat. Microbiol.">
        <title>Leveraging single-cell genomics to expand the fungal tree of life.</title>
        <authorList>
            <person name="Ahrendt S.R."/>
            <person name="Quandt C.A."/>
            <person name="Ciobanu D."/>
            <person name="Clum A."/>
            <person name="Salamov A."/>
            <person name="Andreopoulos B."/>
            <person name="Cheng J.F."/>
            <person name="Woyke T."/>
            <person name="Pelin A."/>
            <person name="Henrissat B."/>
            <person name="Reynolds N.K."/>
            <person name="Benny G.L."/>
            <person name="Smith M.E."/>
            <person name="James T.Y."/>
            <person name="Grigoriev I.V."/>
        </authorList>
    </citation>
    <scope>NUCLEOTIDE SEQUENCE [LARGE SCALE GENOMIC DNA]</scope>
    <source>
        <strain evidence="8">Benny S71-1</strain>
    </source>
</reference>
<sequence>MHTPVAVKAVEGKEVVEGFERLGDNTAVLAAPCAYEIEPVGATFLQMLQRRTFGMALEEALLQVAEQEALDDDDANEDMADPDAIASEEDEVTPDLMKLDLSEWKKHDHYAIIGLRKLRCHATETQLRNAYRRRVLKYHPDKKAQSGEQQTKGRSSKEDDHFFKCVQKSYELLSDPVRRRQYDSVDAAYSDDIPEKSDKTDFYALYGPVFEREARFSKILPVPKLGNSESTQDEVERFYAFWYSFDSWRSFEFMDKEDVESAENRDEKRWLERQNREERTKLKREDTARVRRLVDQAFKKDPRIKKFKEAKKQEQEAKKHAKEAAAREAKAAEEQAREAERLAREQAEADEKERLAQQKKQREALKNKLRKGRKAVRTLIKERPFGVAMLRGESASETAIALRDVQLDSIIEKLDVDALMELKARLESDADTALSQQIIEELEALNGQPSKPAAVSTPSSKEAATASTTSTSSKKTAEWSTDEIAILIKAVNKFPGGTRKRWETISEYVAMHSGQGARSNEELIAKSKELQQGANVLQNDAIQKLQFAKKHADTRINDEPSQRYEEDGAAASTETEAAPAAAAAASTEQTATNWTPDEQQKLEAALKKYPASWKGEGDRWDMITAEVAGRTKREVKLRVKFLMEQIKAKKATQ</sequence>
<dbReference type="SMART" id="SM00271">
    <property type="entry name" value="DnaJ"/>
    <property type="match status" value="1"/>
</dbReference>
<feature type="compositionally biased region" description="Low complexity" evidence="4">
    <location>
        <begin position="456"/>
        <end position="474"/>
    </location>
</feature>
<dbReference type="InterPro" id="IPR009057">
    <property type="entry name" value="Homeodomain-like_sf"/>
</dbReference>
<dbReference type="Pfam" id="PF00226">
    <property type="entry name" value="DnaJ"/>
    <property type="match status" value="1"/>
</dbReference>
<evidence type="ECO:0000313" key="8">
    <source>
        <dbReference type="Proteomes" id="UP000278143"/>
    </source>
</evidence>
<feature type="compositionally biased region" description="Basic and acidic residues" evidence="4">
    <location>
        <begin position="310"/>
        <end position="366"/>
    </location>
</feature>
<protein>
    <submittedName>
        <fullName evidence="7">Uncharacterized protein</fullName>
    </submittedName>
</protein>
<dbReference type="InterPro" id="IPR001005">
    <property type="entry name" value="SANT/Myb"/>
</dbReference>
<dbReference type="OrthoDB" id="1690618at2759"/>
<dbReference type="GO" id="GO:0051083">
    <property type="term" value="P:'de novo' cotranslational protein folding"/>
    <property type="evidence" value="ECO:0007669"/>
    <property type="project" value="InterPro"/>
</dbReference>
<dbReference type="Pfam" id="PF23082">
    <property type="entry name" value="Myb_DNA-binding_2"/>
    <property type="match status" value="1"/>
</dbReference>
<evidence type="ECO:0000256" key="3">
    <source>
        <dbReference type="ARBA" id="ARBA00023186"/>
    </source>
</evidence>
<dbReference type="Pfam" id="PF00249">
    <property type="entry name" value="Myb_DNA-binding"/>
    <property type="match status" value="1"/>
</dbReference>
<keyword evidence="3" id="KW-0143">Chaperone</keyword>
<gene>
    <name evidence="7" type="ORF">SYNPS1DRAFT_22053</name>
</gene>
<dbReference type="EMBL" id="KZ989512">
    <property type="protein sequence ID" value="RKP26111.1"/>
    <property type="molecule type" value="Genomic_DNA"/>
</dbReference>
<dbReference type="InterPro" id="IPR001623">
    <property type="entry name" value="DnaJ_domain"/>
</dbReference>
<dbReference type="CDD" id="cd06257">
    <property type="entry name" value="DnaJ"/>
    <property type="match status" value="1"/>
</dbReference>
<evidence type="ECO:0000259" key="5">
    <source>
        <dbReference type="PROSITE" id="PS50076"/>
    </source>
</evidence>
<dbReference type="CDD" id="cd00167">
    <property type="entry name" value="SANT"/>
    <property type="match status" value="2"/>
</dbReference>
<dbReference type="PROSITE" id="PS50076">
    <property type="entry name" value="DNAJ_2"/>
    <property type="match status" value="1"/>
</dbReference>
<evidence type="ECO:0000313" key="7">
    <source>
        <dbReference type="EMBL" id="RKP26111.1"/>
    </source>
</evidence>
<dbReference type="Pfam" id="PF21884">
    <property type="entry name" value="ZUO1-like_ZHD"/>
    <property type="match status" value="1"/>
</dbReference>
<evidence type="ECO:0000256" key="1">
    <source>
        <dbReference type="ARBA" id="ARBA00004496"/>
    </source>
</evidence>
<evidence type="ECO:0000259" key="6">
    <source>
        <dbReference type="PROSITE" id="PS50090"/>
    </source>
</evidence>
<feature type="region of interest" description="Disordered" evidence="4">
    <location>
        <begin position="445"/>
        <end position="476"/>
    </location>
</feature>
<dbReference type="PANTHER" id="PTHR43999">
    <property type="entry name" value="DNAJ HOMOLOG SUBFAMILY C MEMBER 2"/>
    <property type="match status" value="1"/>
</dbReference>
<keyword evidence="8" id="KW-1185">Reference proteome</keyword>
<keyword evidence="2" id="KW-0963">Cytoplasm</keyword>
<dbReference type="GO" id="GO:0005829">
    <property type="term" value="C:cytosol"/>
    <property type="evidence" value="ECO:0007669"/>
    <property type="project" value="TreeGrafter"/>
</dbReference>
<evidence type="ECO:0000256" key="2">
    <source>
        <dbReference type="ARBA" id="ARBA00022490"/>
    </source>
</evidence>
<dbReference type="Pfam" id="PF16717">
    <property type="entry name" value="RAC_head"/>
    <property type="match status" value="1"/>
</dbReference>
<feature type="region of interest" description="Disordered" evidence="4">
    <location>
        <begin position="138"/>
        <end position="159"/>
    </location>
</feature>
<dbReference type="SUPFAM" id="SSF46565">
    <property type="entry name" value="Chaperone J-domain"/>
    <property type="match status" value="1"/>
</dbReference>
<dbReference type="GO" id="GO:0006450">
    <property type="term" value="P:regulation of translational fidelity"/>
    <property type="evidence" value="ECO:0007669"/>
    <property type="project" value="InterPro"/>
</dbReference>
<name>A0A4P9Z2U2_9FUNG</name>
<dbReference type="Gene3D" id="1.10.287.110">
    <property type="entry name" value="DnaJ domain"/>
    <property type="match status" value="1"/>
</dbReference>
<feature type="region of interest" description="Disordered" evidence="4">
    <location>
        <begin position="307"/>
        <end position="373"/>
    </location>
</feature>
<dbReference type="PROSITE" id="PS00636">
    <property type="entry name" value="DNAJ_1"/>
    <property type="match status" value="1"/>
</dbReference>
<dbReference type="AlphaFoldDB" id="A0A4P9Z2U2"/>
<dbReference type="GO" id="GO:0043022">
    <property type="term" value="F:ribosome binding"/>
    <property type="evidence" value="ECO:0007669"/>
    <property type="project" value="InterPro"/>
</dbReference>
<accession>A0A4P9Z2U2</accession>